<name>A0A2Z5V7M6_9COXI</name>
<evidence type="ECO:0000256" key="1">
    <source>
        <dbReference type="SAM" id="SignalP"/>
    </source>
</evidence>
<keyword evidence="3" id="KW-1185">Reference proteome</keyword>
<accession>A0A2Z5V7M6</accession>
<dbReference type="RefSeq" id="WP_126323124.1">
    <property type="nucleotide sequence ID" value="NZ_AP018005.1"/>
</dbReference>
<dbReference type="OrthoDB" id="5659864at2"/>
<evidence type="ECO:0000313" key="3">
    <source>
        <dbReference type="Proteomes" id="UP000282483"/>
    </source>
</evidence>
<feature type="signal peptide" evidence="1">
    <location>
        <begin position="1"/>
        <end position="29"/>
    </location>
</feature>
<organism evidence="2 3">
    <name type="scientific">Candidatus Rickettsiella viridis</name>
    <dbReference type="NCBI Taxonomy" id="676208"/>
    <lineage>
        <taxon>Bacteria</taxon>
        <taxon>Pseudomonadati</taxon>
        <taxon>Pseudomonadota</taxon>
        <taxon>Gammaproteobacteria</taxon>
        <taxon>Legionellales</taxon>
        <taxon>Coxiellaceae</taxon>
        <taxon>Rickettsiella</taxon>
    </lineage>
</organism>
<protein>
    <submittedName>
        <fullName evidence="2">Dot/Icm secretion system protein IcmX</fullName>
    </submittedName>
</protein>
<dbReference type="AlphaFoldDB" id="A0A2Z5V7M6"/>
<gene>
    <name evidence="2" type="primary">icmX</name>
    <name evidence="2" type="ORF">RVIR1_11430</name>
</gene>
<proteinExistence type="predicted"/>
<evidence type="ECO:0000313" key="2">
    <source>
        <dbReference type="EMBL" id="BBB15607.1"/>
    </source>
</evidence>
<feature type="chain" id="PRO_5016366519" evidence="1">
    <location>
        <begin position="30"/>
        <end position="338"/>
    </location>
</feature>
<dbReference type="EMBL" id="AP018005">
    <property type="protein sequence ID" value="BBB15607.1"/>
    <property type="molecule type" value="Genomic_DNA"/>
</dbReference>
<sequence length="338" mass="36665">MSVKSIIKTTFLSATLATLGISTPMLSYADTPTPPADSGTQNLVAGFGSAAIQSKLMNTAPEGNDITTFTGTAQAAYLLSPNSPLVGPLTKNLLGQLANLGKDNANDALSFIWNPNAKKVDPNLAKDPIKSVDVNSLLQPMTYNDLEATQAKNVIDALSGSLSPLNTVNFNQLIANLSGNKDTNLKATLNQKENQDYLAALRSYIATQTVALGNLYQIYAERQAIDTNGLSPQLKDAVKVVAGQTTKGQVSALQLENFMATRRILDKSWYDNLIKENPATLQREQVQLLAENLAESYRTRMTTERLLATMSVLVLELNQQIRVQLQNQIQTISNPPQK</sequence>
<keyword evidence="1" id="KW-0732">Signal</keyword>
<dbReference type="Proteomes" id="UP000282483">
    <property type="component" value="Chromosome"/>
</dbReference>
<dbReference type="KEGG" id="rvi:RVIR1_11430"/>
<reference evidence="2 3" key="1">
    <citation type="submission" date="2017-03" db="EMBL/GenBank/DDBJ databases">
        <title>The genome sequence of Candidatus Rickettsiella viridis.</title>
        <authorList>
            <person name="Nikoh N."/>
            <person name="Tsuchida T."/>
            <person name="Yamaguchi K."/>
            <person name="Maeda T."/>
            <person name="Shigenobu S."/>
            <person name="Fukatsu T."/>
        </authorList>
    </citation>
    <scope>NUCLEOTIDE SEQUENCE [LARGE SCALE GENOMIC DNA]</scope>
    <source>
        <strain evidence="2 3">Ap-RA04</strain>
    </source>
</reference>